<dbReference type="EMBL" id="WIAO01000007">
    <property type="protein sequence ID" value="MQM25597.1"/>
    <property type="molecule type" value="Genomic_DNA"/>
</dbReference>
<dbReference type="InterPro" id="IPR036894">
    <property type="entry name" value="YbaB-like_sf"/>
</dbReference>
<gene>
    <name evidence="2" type="ORF">GFD30_08445</name>
</gene>
<dbReference type="SUPFAM" id="SSF82607">
    <property type="entry name" value="YbaB-like"/>
    <property type="match status" value="1"/>
</dbReference>
<comment type="caution">
    <text evidence="2">The sequence shown here is derived from an EMBL/GenBank/DDBJ whole genome shotgun (WGS) entry which is preliminary data.</text>
</comment>
<evidence type="ECO:0008006" key="4">
    <source>
        <dbReference type="Google" id="ProtNLM"/>
    </source>
</evidence>
<sequence>MNQTPEHEPTQPGTYRVPEFDFAGFMDGFRDQMAKLEEQARPVRRLIDATSVRVESEGGEVAVTVTVGGDLVGVEFLPAADDADPADLAAAVAATRDRAVATARDRSPELLRACLDLQWRTLAQACDLLEQAQVHRTDAGPESRPPGTERRGDLTHELLREPDGRCLVVDPLETKETPCPTAPQWS</sequence>
<reference evidence="2 3" key="1">
    <citation type="submission" date="2019-10" db="EMBL/GenBank/DDBJ databases">
        <title>Glycomyces albidus sp. nov., a novel actinomycete isolated from rhizosphere soil of wheat (Triticum aestivum L.).</title>
        <authorList>
            <person name="Qian L."/>
        </authorList>
    </citation>
    <scope>NUCLEOTIDE SEQUENCE [LARGE SCALE GENOMIC DNA]</scope>
    <source>
        <strain evidence="2 3">NEAU-7082</strain>
    </source>
</reference>
<evidence type="ECO:0000256" key="1">
    <source>
        <dbReference type="SAM" id="MobiDB-lite"/>
    </source>
</evidence>
<name>A0A6L5G7H6_9ACTN</name>
<dbReference type="GO" id="GO:0003677">
    <property type="term" value="F:DNA binding"/>
    <property type="evidence" value="ECO:0007669"/>
    <property type="project" value="InterPro"/>
</dbReference>
<dbReference type="AlphaFoldDB" id="A0A6L5G7H6"/>
<feature type="region of interest" description="Disordered" evidence="1">
    <location>
        <begin position="134"/>
        <end position="157"/>
    </location>
</feature>
<evidence type="ECO:0000313" key="3">
    <source>
        <dbReference type="Proteomes" id="UP000477750"/>
    </source>
</evidence>
<evidence type="ECO:0000313" key="2">
    <source>
        <dbReference type="EMBL" id="MQM25597.1"/>
    </source>
</evidence>
<organism evidence="2 3">
    <name type="scientific">Glycomyces albidus</name>
    <dbReference type="NCBI Taxonomy" id="2656774"/>
    <lineage>
        <taxon>Bacteria</taxon>
        <taxon>Bacillati</taxon>
        <taxon>Actinomycetota</taxon>
        <taxon>Actinomycetes</taxon>
        <taxon>Glycomycetales</taxon>
        <taxon>Glycomycetaceae</taxon>
        <taxon>Glycomyces</taxon>
    </lineage>
</organism>
<accession>A0A6L5G7H6</accession>
<dbReference type="InterPro" id="IPR004401">
    <property type="entry name" value="YbaB/EbfC"/>
</dbReference>
<keyword evidence="3" id="KW-1185">Reference proteome</keyword>
<dbReference type="Pfam" id="PF02575">
    <property type="entry name" value="YbaB_DNA_bd"/>
    <property type="match status" value="1"/>
</dbReference>
<protein>
    <recommendedName>
        <fullName evidence="4">YbaB/EbfC family DNA-binding protein</fullName>
    </recommendedName>
</protein>
<dbReference type="RefSeq" id="WP_153024745.1">
    <property type="nucleotide sequence ID" value="NZ_WIAO01000007.1"/>
</dbReference>
<proteinExistence type="predicted"/>
<dbReference type="Gene3D" id="3.30.1310.10">
    <property type="entry name" value="Nucleoid-associated protein YbaB-like domain"/>
    <property type="match status" value="1"/>
</dbReference>
<dbReference type="Proteomes" id="UP000477750">
    <property type="component" value="Unassembled WGS sequence"/>
</dbReference>